<sequence length="49" mass="5811">MVTYGCLTLLFLFVIVKSILYYTRRTHIVAPQELDKRLLKLINDEERAL</sequence>
<protein>
    <submittedName>
        <fullName evidence="1">Uncharacterized protein</fullName>
    </submittedName>
</protein>
<dbReference type="EMBL" id="FNBG01000034">
    <property type="protein sequence ID" value="SDG30094.1"/>
    <property type="molecule type" value="Genomic_DNA"/>
</dbReference>
<evidence type="ECO:0000313" key="1">
    <source>
        <dbReference type="EMBL" id="SDG30094.1"/>
    </source>
</evidence>
<gene>
    <name evidence="1" type="ORF">SAMN04488542_13420</name>
</gene>
<dbReference type="AlphaFoldDB" id="A0A1G7T502"/>
<proteinExistence type="predicted"/>
<organism evidence="1 2">
    <name type="scientific">Fontibacillus panacisegetis</name>
    <dbReference type="NCBI Taxonomy" id="670482"/>
    <lineage>
        <taxon>Bacteria</taxon>
        <taxon>Bacillati</taxon>
        <taxon>Bacillota</taxon>
        <taxon>Bacilli</taxon>
        <taxon>Bacillales</taxon>
        <taxon>Paenibacillaceae</taxon>
        <taxon>Fontibacillus</taxon>
    </lineage>
</organism>
<name>A0A1G7T502_9BACL</name>
<evidence type="ECO:0000313" key="2">
    <source>
        <dbReference type="Proteomes" id="UP000198972"/>
    </source>
</evidence>
<reference evidence="1 2" key="1">
    <citation type="submission" date="2016-10" db="EMBL/GenBank/DDBJ databases">
        <authorList>
            <person name="de Groot N.N."/>
        </authorList>
    </citation>
    <scope>NUCLEOTIDE SEQUENCE [LARGE SCALE GENOMIC DNA]</scope>
    <source>
        <strain evidence="1 2">DSM 28129</strain>
    </source>
</reference>
<keyword evidence="2" id="KW-1185">Reference proteome</keyword>
<dbReference type="STRING" id="670482.SAMN04488542_13420"/>
<accession>A0A1G7T502</accession>
<dbReference type="Proteomes" id="UP000198972">
    <property type="component" value="Unassembled WGS sequence"/>
</dbReference>